<keyword evidence="1" id="KW-0732">Signal</keyword>
<dbReference type="PANTHER" id="PTHR47199:SF2">
    <property type="entry name" value="PHOTOSYSTEM II STABILITY_ASSEMBLY FACTOR HCF136, CHLOROPLASTIC"/>
    <property type="match status" value="1"/>
</dbReference>
<dbReference type="Gene3D" id="2.130.10.10">
    <property type="entry name" value="YVTN repeat-like/Quinoprotein amine dehydrogenase"/>
    <property type="match status" value="2"/>
</dbReference>
<dbReference type="InterPro" id="IPR015943">
    <property type="entry name" value="WD40/YVTN_repeat-like_dom_sf"/>
</dbReference>
<dbReference type="PANTHER" id="PTHR47199">
    <property type="entry name" value="PHOTOSYSTEM II STABILITY/ASSEMBLY FACTOR HCF136, CHLOROPLASTIC"/>
    <property type="match status" value="1"/>
</dbReference>
<protein>
    <submittedName>
        <fullName evidence="2">WD40/YVTN/BNR-like repeat-containing protein</fullName>
    </submittedName>
</protein>
<keyword evidence="3" id="KW-1185">Reference proteome</keyword>
<reference evidence="3" key="1">
    <citation type="journal article" date="2019" name="Int. J. Syst. Evol. Microbiol.">
        <title>The Global Catalogue of Microorganisms (GCM) 10K type strain sequencing project: providing services to taxonomists for standard genome sequencing and annotation.</title>
        <authorList>
            <consortium name="The Broad Institute Genomics Platform"/>
            <consortium name="The Broad Institute Genome Sequencing Center for Infectious Disease"/>
            <person name="Wu L."/>
            <person name="Ma J."/>
        </authorList>
    </citation>
    <scope>NUCLEOTIDE SEQUENCE [LARGE SCALE GENOMIC DNA]</scope>
    <source>
        <strain evidence="3">CCUG 59778</strain>
    </source>
</reference>
<gene>
    <name evidence="2" type="ORF">ACFPM7_11020</name>
</gene>
<dbReference type="EMBL" id="JBHSKF010000004">
    <property type="protein sequence ID" value="MFC5287582.1"/>
    <property type="molecule type" value="Genomic_DNA"/>
</dbReference>
<dbReference type="RefSeq" id="WP_378246700.1">
    <property type="nucleotide sequence ID" value="NZ_JBHSKF010000004.1"/>
</dbReference>
<feature type="signal peptide" evidence="1">
    <location>
        <begin position="1"/>
        <end position="23"/>
    </location>
</feature>
<dbReference type="SUPFAM" id="SSF110296">
    <property type="entry name" value="Oligoxyloglucan reducing end-specific cellobiohydrolase"/>
    <property type="match status" value="1"/>
</dbReference>
<dbReference type="Proteomes" id="UP001596157">
    <property type="component" value="Unassembled WGS sequence"/>
</dbReference>
<comment type="caution">
    <text evidence="2">The sequence shown here is derived from an EMBL/GenBank/DDBJ whole genome shotgun (WGS) entry which is preliminary data.</text>
</comment>
<evidence type="ECO:0000256" key="1">
    <source>
        <dbReference type="SAM" id="SignalP"/>
    </source>
</evidence>
<feature type="chain" id="PRO_5045692383" evidence="1">
    <location>
        <begin position="24"/>
        <end position="355"/>
    </location>
</feature>
<evidence type="ECO:0000313" key="3">
    <source>
        <dbReference type="Proteomes" id="UP001596157"/>
    </source>
</evidence>
<evidence type="ECO:0000313" key="2">
    <source>
        <dbReference type="EMBL" id="MFC5287582.1"/>
    </source>
</evidence>
<name>A0ABW0EJG4_9PSEU</name>
<dbReference type="CDD" id="cd15482">
    <property type="entry name" value="Sialidase_non-viral"/>
    <property type="match status" value="2"/>
</dbReference>
<organism evidence="2 3">
    <name type="scientific">Actinokineospora guangxiensis</name>
    <dbReference type="NCBI Taxonomy" id="1490288"/>
    <lineage>
        <taxon>Bacteria</taxon>
        <taxon>Bacillati</taxon>
        <taxon>Actinomycetota</taxon>
        <taxon>Actinomycetes</taxon>
        <taxon>Pseudonocardiales</taxon>
        <taxon>Pseudonocardiaceae</taxon>
        <taxon>Actinokineospora</taxon>
    </lineage>
</organism>
<accession>A0ABW0EJG4</accession>
<sequence length="355" mass="36960">MRRSLVITALVAVAVGGVPTAGAATPARMPDLTWRLSDTGTTAQLRGLAAVSSRVAWASGSRGTVLRTVDSGRTWQRSTPPGSEGLELRDIEAFDATTAVALSIGPGDQSRIYRTTDGGASWTETFRSGEPTAFYDCMAFFDRRHGLAMSDPVDGKFRVLSTDDGGASWRIVPDDGMPPALEGEFGFAASGQCLTVADGRYAWIATGGGATARVLRSADRGLTWAAVDTVLAGGPTAGVYATAFRDKSRGIAVGGDYTVPTGAVDALGVTRDGGRTWSRPKTAPQGYRSGVAWHSILPTVAIAVGPTGSDVTLDGGVRWRQFDSGTFDSVDCTRDGACWASGAAGRVGVLKLTWS</sequence>
<proteinExistence type="predicted"/>